<organism evidence="1 2">
    <name type="scientific">Altericroceibacterium endophyticum</name>
    <dbReference type="NCBI Taxonomy" id="1808508"/>
    <lineage>
        <taxon>Bacteria</taxon>
        <taxon>Pseudomonadati</taxon>
        <taxon>Pseudomonadota</taxon>
        <taxon>Alphaproteobacteria</taxon>
        <taxon>Sphingomonadales</taxon>
        <taxon>Erythrobacteraceae</taxon>
        <taxon>Altericroceibacterium</taxon>
    </lineage>
</organism>
<comment type="caution">
    <text evidence="1">The sequence shown here is derived from an EMBL/GenBank/DDBJ whole genome shotgun (WGS) entry which is preliminary data.</text>
</comment>
<dbReference type="Gene3D" id="3.40.50.150">
    <property type="entry name" value="Vaccinia Virus protein VP39"/>
    <property type="match status" value="1"/>
</dbReference>
<reference evidence="1 2" key="1">
    <citation type="submission" date="2019-12" db="EMBL/GenBank/DDBJ databases">
        <title>Genomic-based taxomic classification of the family Erythrobacteraceae.</title>
        <authorList>
            <person name="Xu L."/>
        </authorList>
    </citation>
    <scope>NUCLEOTIDE SEQUENCE [LARGE SCALE GENOMIC DNA]</scope>
    <source>
        <strain evidence="1 2">LMG 29518</strain>
    </source>
</reference>
<keyword evidence="2" id="KW-1185">Reference proteome</keyword>
<dbReference type="GO" id="GO:0008168">
    <property type="term" value="F:methyltransferase activity"/>
    <property type="evidence" value="ECO:0007669"/>
    <property type="project" value="UniProtKB-KW"/>
</dbReference>
<name>A0A6I4T676_9SPHN</name>
<keyword evidence="1" id="KW-0808">Transferase</keyword>
<dbReference type="SUPFAM" id="SSF53335">
    <property type="entry name" value="S-adenosyl-L-methionine-dependent methyltransferases"/>
    <property type="match status" value="1"/>
</dbReference>
<protein>
    <submittedName>
        <fullName evidence="1">Protein-L-isoaspartate O-methyltransferase</fullName>
    </submittedName>
</protein>
<dbReference type="OrthoDB" id="9798496at2"/>
<keyword evidence="1" id="KW-0489">Methyltransferase</keyword>
<dbReference type="Pfam" id="PF01135">
    <property type="entry name" value="PCMT"/>
    <property type="match status" value="1"/>
</dbReference>
<dbReference type="AlphaFoldDB" id="A0A6I4T676"/>
<accession>A0A6I4T676</accession>
<evidence type="ECO:0000313" key="1">
    <source>
        <dbReference type="EMBL" id="MXO65631.1"/>
    </source>
</evidence>
<gene>
    <name evidence="1" type="ORF">GRI91_07680</name>
</gene>
<dbReference type="Proteomes" id="UP000438476">
    <property type="component" value="Unassembled WGS sequence"/>
</dbReference>
<dbReference type="EMBL" id="WTYT01000003">
    <property type="protein sequence ID" value="MXO65631.1"/>
    <property type="molecule type" value="Genomic_DNA"/>
</dbReference>
<sequence length="182" mass="19464">MIDSQLRTSGISDTFVIQRMGSVPREDYVPENARGVAYMDRAVKLADGRHLAAPAVQGFMLQEAKPTQSDTCLVVDCGSQYLTELVRPLVGQCDSVSPENAGDAIPGKNYSLLIIDGAVEQIPPQLAAALAQDARIVTGLVKDGLTRIAVGRKTKDAVSLIPLAEIGMPVLPEFSAPKNWSF</sequence>
<dbReference type="InterPro" id="IPR029063">
    <property type="entry name" value="SAM-dependent_MTases_sf"/>
</dbReference>
<dbReference type="GO" id="GO:0032259">
    <property type="term" value="P:methylation"/>
    <property type="evidence" value="ECO:0007669"/>
    <property type="project" value="UniProtKB-KW"/>
</dbReference>
<proteinExistence type="predicted"/>
<evidence type="ECO:0000313" key="2">
    <source>
        <dbReference type="Proteomes" id="UP000438476"/>
    </source>
</evidence>